<dbReference type="PANTHER" id="PTHR33067:SF15">
    <property type="entry name" value="RNA-DIRECTED DNA POLYMERASE"/>
    <property type="match status" value="1"/>
</dbReference>
<evidence type="ECO:0000313" key="1">
    <source>
        <dbReference type="EMBL" id="KAK9043151.1"/>
    </source>
</evidence>
<sequence>MRVTIQLADRAIIYPEGLLENVLVKVNELVFPADFYVIDMESDRANTSPEIVLGRPFLGTTNTKIEVRSGLLTMEFDGDVVKFDVYKAMRQPDIVASSNFIDIIDLIGLATEEFIETNYVSNPCRELEDSKEEETIKELEKHFFIESNPQFLPSNSKISHSFFQTPDIELKPPPEQLREGYALSMIVSKLKKIRRMLT</sequence>
<accession>A0ABR2U096</accession>
<dbReference type="Gene3D" id="2.40.70.10">
    <property type="entry name" value="Acid Proteases"/>
    <property type="match status" value="1"/>
</dbReference>
<dbReference type="PANTHER" id="PTHR33067">
    <property type="entry name" value="RNA-DIRECTED DNA POLYMERASE-RELATED"/>
    <property type="match status" value="1"/>
</dbReference>
<organism evidence="1 2">
    <name type="scientific">Hibiscus sabdariffa</name>
    <name type="common">roselle</name>
    <dbReference type="NCBI Taxonomy" id="183260"/>
    <lineage>
        <taxon>Eukaryota</taxon>
        <taxon>Viridiplantae</taxon>
        <taxon>Streptophyta</taxon>
        <taxon>Embryophyta</taxon>
        <taxon>Tracheophyta</taxon>
        <taxon>Spermatophyta</taxon>
        <taxon>Magnoliopsida</taxon>
        <taxon>eudicotyledons</taxon>
        <taxon>Gunneridae</taxon>
        <taxon>Pentapetalae</taxon>
        <taxon>rosids</taxon>
        <taxon>malvids</taxon>
        <taxon>Malvales</taxon>
        <taxon>Malvaceae</taxon>
        <taxon>Malvoideae</taxon>
        <taxon>Hibiscus</taxon>
    </lineage>
</organism>
<name>A0ABR2U096_9ROSI</name>
<protein>
    <recommendedName>
        <fullName evidence="3">Reverse transcriptase domain-containing protein</fullName>
    </recommendedName>
</protein>
<evidence type="ECO:0008006" key="3">
    <source>
        <dbReference type="Google" id="ProtNLM"/>
    </source>
</evidence>
<evidence type="ECO:0000313" key="2">
    <source>
        <dbReference type="Proteomes" id="UP001396334"/>
    </source>
</evidence>
<comment type="caution">
    <text evidence="1">The sequence shown here is derived from an EMBL/GenBank/DDBJ whole genome shotgun (WGS) entry which is preliminary data.</text>
</comment>
<reference evidence="1 2" key="1">
    <citation type="journal article" date="2024" name="G3 (Bethesda)">
        <title>Genome assembly of Hibiscus sabdariffa L. provides insights into metabolisms of medicinal natural products.</title>
        <authorList>
            <person name="Kim T."/>
        </authorList>
    </citation>
    <scope>NUCLEOTIDE SEQUENCE [LARGE SCALE GENOMIC DNA]</scope>
    <source>
        <strain evidence="1">TK-2024</strain>
        <tissue evidence="1">Old leaves</tissue>
    </source>
</reference>
<dbReference type="InterPro" id="IPR021109">
    <property type="entry name" value="Peptidase_aspartic_dom_sf"/>
</dbReference>
<proteinExistence type="predicted"/>
<keyword evidence="2" id="KW-1185">Reference proteome</keyword>
<dbReference type="Proteomes" id="UP001396334">
    <property type="component" value="Unassembled WGS sequence"/>
</dbReference>
<dbReference type="EMBL" id="JBBPBN010000003">
    <property type="protein sequence ID" value="KAK9043151.1"/>
    <property type="molecule type" value="Genomic_DNA"/>
</dbReference>
<gene>
    <name evidence="1" type="ORF">V6N11_071500</name>
</gene>